<evidence type="ECO:0000313" key="12">
    <source>
        <dbReference type="EMBL" id="SDW67329.1"/>
    </source>
</evidence>
<keyword evidence="4" id="KW-0378">Hydrolase</keyword>
<sequence>MPGRLVLHPAIEANRGMGLLHLTPRGEQQIVYLVPGAQSVGEYRRIVHSRGLSEKQIQLTTFDAFVRELYPQSKKHLMTRIEQEWLARRAVEEGIREEPGYFQGMTDRVGWLKKVEARIGELKRAGVRPERLTTLWKHQGDGLPELARVFYTYDRLLKEHDLLDHEEPYFLVMDAIRKEEITLPTHVVAEQFPDLSFLQEQLLIQLITAGVSVELHLAWDEERPRLFEETKGLCDRLKRRGFEIEQRQGHKTKKRRKSLDHLARSIFATEPRREVSSDVEVIAAPGLEKEVTLVVARLKRWLRESGSPLNKVALVTNQANSYFPLLMSALEEAGIPCTRTFSRPLKEHPLIWTLHTALSMQSMKKEMIPLLLESPLLPWLADKSSAVSWTAIWQGLGSPERGELLSRRIDQITEDELQKWEISQEELVGMVDLFRWVEGVPQHPLSWNEWVAWFTSWVKPLDDRERRQTLARNPMLLPVMAEEWKAWSGLREIITTWQGIFAQRNLGEQMCDRGEFLSALEQAAEAKQIEGKPGRRGGIHLLEPNQVRGDRYQGVFLLGCVEGEWPRPIAEDWLVSDEERERLRREGVHLALAYEQRTHQLIPFFHCVSAAEEKLVLSYPASDVEGRNRLPSPYLDEVKRVYKPEPFSEEIPGISELLPLSWQVSTSLNKGLERGIALLGRVGGKDLKEKDLQMARRIVERVREERPSFIASVAEKIKVESQRQSEGKTSKYSGSLTTDVWGPEVAKAMKDQVWSVTQLNELMQCRFHFFAGRMVGARHISEEIEGLSPLEKGELLHRILCRFWDRYRRKSLPDFELAEEDLRGVANAVWQEFVSKDSQERDPLYLHIEKSRLIRKVLGMIRHEWSWREKEDVSDFRPILLEFGFGIEKDEERIRRGEIDPATMAKPVELPLANGERLRLKGKVDRVDQDELGRYILYDYKSGNAPDLAQIKEGAYLQLPLYLWAVQEVFSLDSKLAIGVAFFTGGKGKDGQPPTDNRNKGLWRKEEAKLAGISGRVTGLFPADEWEEVMNRIRLQLRDRLERVEKGDFAVEPTWECPTYCPHRGICRVNAYPS</sequence>
<dbReference type="AlphaFoldDB" id="A0A1H2VHG3"/>
<dbReference type="InterPro" id="IPR027417">
    <property type="entry name" value="P-loop_NTPase"/>
</dbReference>
<name>A0A1H2VHG3_9BACL</name>
<evidence type="ECO:0000256" key="4">
    <source>
        <dbReference type="ARBA" id="ARBA00022801"/>
    </source>
</evidence>
<keyword evidence="8" id="KW-0238">DNA-binding</keyword>
<dbReference type="InterPro" id="IPR011335">
    <property type="entry name" value="Restrct_endonuc-II-like"/>
</dbReference>
<dbReference type="Gene3D" id="3.90.320.10">
    <property type="match status" value="1"/>
</dbReference>
<evidence type="ECO:0000256" key="2">
    <source>
        <dbReference type="ARBA" id="ARBA00022741"/>
    </source>
</evidence>
<keyword evidence="9" id="KW-0234">DNA repair</keyword>
<evidence type="ECO:0000256" key="8">
    <source>
        <dbReference type="ARBA" id="ARBA00023125"/>
    </source>
</evidence>
<dbReference type="Proteomes" id="UP000198534">
    <property type="component" value="Unassembled WGS sequence"/>
</dbReference>
<organism evidence="12 13">
    <name type="scientific">Marininema mesophilum</name>
    <dbReference type="NCBI Taxonomy" id="1048340"/>
    <lineage>
        <taxon>Bacteria</taxon>
        <taxon>Bacillati</taxon>
        <taxon>Bacillota</taxon>
        <taxon>Bacilli</taxon>
        <taxon>Bacillales</taxon>
        <taxon>Thermoactinomycetaceae</taxon>
        <taxon>Marininema</taxon>
    </lineage>
</organism>
<dbReference type="Gene3D" id="3.40.50.300">
    <property type="entry name" value="P-loop containing nucleotide triphosphate hydrolases"/>
    <property type="match status" value="2"/>
</dbReference>
<protein>
    <submittedName>
        <fullName evidence="12">ATP-dependent helicase/DNAse subunit B</fullName>
    </submittedName>
</protein>
<dbReference type="SUPFAM" id="SSF52540">
    <property type="entry name" value="P-loop containing nucleoside triphosphate hydrolases"/>
    <property type="match status" value="1"/>
</dbReference>
<keyword evidence="13" id="KW-1185">Reference proteome</keyword>
<evidence type="ECO:0000259" key="10">
    <source>
        <dbReference type="Pfam" id="PF12705"/>
    </source>
</evidence>
<keyword evidence="5 12" id="KW-0347">Helicase</keyword>
<dbReference type="InterPro" id="IPR011604">
    <property type="entry name" value="PDDEXK-like_dom_sf"/>
</dbReference>
<evidence type="ECO:0000256" key="5">
    <source>
        <dbReference type="ARBA" id="ARBA00022806"/>
    </source>
</evidence>
<gene>
    <name evidence="12" type="ORF">SAMN05444487_10598</name>
</gene>
<dbReference type="EMBL" id="FNNQ01000005">
    <property type="protein sequence ID" value="SDW67329.1"/>
    <property type="molecule type" value="Genomic_DNA"/>
</dbReference>
<dbReference type="GO" id="GO:0004527">
    <property type="term" value="F:exonuclease activity"/>
    <property type="evidence" value="ECO:0007669"/>
    <property type="project" value="UniProtKB-KW"/>
</dbReference>
<dbReference type="GO" id="GO:0006310">
    <property type="term" value="P:DNA recombination"/>
    <property type="evidence" value="ECO:0007669"/>
    <property type="project" value="TreeGrafter"/>
</dbReference>
<evidence type="ECO:0000313" key="13">
    <source>
        <dbReference type="Proteomes" id="UP000198534"/>
    </source>
</evidence>
<dbReference type="GO" id="GO:0006281">
    <property type="term" value="P:DNA repair"/>
    <property type="evidence" value="ECO:0007669"/>
    <property type="project" value="UniProtKB-KW"/>
</dbReference>
<evidence type="ECO:0000256" key="1">
    <source>
        <dbReference type="ARBA" id="ARBA00022722"/>
    </source>
</evidence>
<dbReference type="GO" id="GO:0003677">
    <property type="term" value="F:DNA binding"/>
    <property type="evidence" value="ECO:0007669"/>
    <property type="project" value="UniProtKB-KW"/>
</dbReference>
<dbReference type="PANTHER" id="PTHR30591">
    <property type="entry name" value="RECBCD ENZYME SUBUNIT RECC"/>
    <property type="match status" value="1"/>
</dbReference>
<proteinExistence type="predicted"/>
<dbReference type="OrthoDB" id="9758506at2"/>
<evidence type="ECO:0000259" key="11">
    <source>
        <dbReference type="Pfam" id="PF21445"/>
    </source>
</evidence>
<dbReference type="SUPFAM" id="SSF52980">
    <property type="entry name" value="Restriction endonuclease-like"/>
    <property type="match status" value="1"/>
</dbReference>
<accession>A0A1H2VHG3</accession>
<feature type="domain" description="PD-(D/E)XK endonuclease-like" evidence="10">
    <location>
        <begin position="754"/>
        <end position="1068"/>
    </location>
</feature>
<feature type="domain" description="ATP-dependent helicase/deoxyribonuclease subunit B N-terminal" evidence="11">
    <location>
        <begin position="27"/>
        <end position="262"/>
    </location>
</feature>
<dbReference type="Pfam" id="PF21445">
    <property type="entry name" value="ADDB_N"/>
    <property type="match status" value="1"/>
</dbReference>
<dbReference type="RefSeq" id="WP_091738073.1">
    <property type="nucleotide sequence ID" value="NZ_FNNQ01000005.1"/>
</dbReference>
<keyword evidence="3" id="KW-0227">DNA damage</keyword>
<evidence type="ECO:0000256" key="6">
    <source>
        <dbReference type="ARBA" id="ARBA00022839"/>
    </source>
</evidence>
<keyword evidence="6" id="KW-0269">Exonuclease</keyword>
<keyword evidence="7" id="KW-0067">ATP-binding</keyword>
<dbReference type="InterPro" id="IPR049035">
    <property type="entry name" value="ADDB_N"/>
</dbReference>
<reference evidence="12 13" key="1">
    <citation type="submission" date="2016-10" db="EMBL/GenBank/DDBJ databases">
        <authorList>
            <person name="de Groot N.N."/>
        </authorList>
    </citation>
    <scope>NUCLEOTIDE SEQUENCE [LARGE SCALE GENOMIC DNA]</scope>
    <source>
        <strain evidence="12 13">DSM 45610</strain>
    </source>
</reference>
<dbReference type="GO" id="GO:0004386">
    <property type="term" value="F:helicase activity"/>
    <property type="evidence" value="ECO:0007669"/>
    <property type="project" value="UniProtKB-KW"/>
</dbReference>
<keyword evidence="2" id="KW-0547">Nucleotide-binding</keyword>
<dbReference type="Pfam" id="PF12705">
    <property type="entry name" value="PDDEXK_1"/>
    <property type="match status" value="1"/>
</dbReference>
<keyword evidence="1" id="KW-0540">Nuclease</keyword>
<evidence type="ECO:0000256" key="7">
    <source>
        <dbReference type="ARBA" id="ARBA00022840"/>
    </source>
</evidence>
<dbReference type="GO" id="GO:0005524">
    <property type="term" value="F:ATP binding"/>
    <property type="evidence" value="ECO:0007669"/>
    <property type="project" value="UniProtKB-KW"/>
</dbReference>
<evidence type="ECO:0000256" key="9">
    <source>
        <dbReference type="ARBA" id="ARBA00023204"/>
    </source>
</evidence>
<dbReference type="PANTHER" id="PTHR30591:SF1">
    <property type="entry name" value="RECBCD ENZYME SUBUNIT RECC"/>
    <property type="match status" value="1"/>
</dbReference>
<evidence type="ECO:0000256" key="3">
    <source>
        <dbReference type="ARBA" id="ARBA00022763"/>
    </source>
</evidence>
<dbReference type="InterPro" id="IPR038726">
    <property type="entry name" value="PDDEXK_AddAB-type"/>
</dbReference>
<dbReference type="STRING" id="1048340.SAMN05444487_10598"/>